<dbReference type="AlphaFoldDB" id="A0A1H2YR37"/>
<feature type="domain" description="Citrate transporter-like" evidence="8">
    <location>
        <begin position="267"/>
        <end position="433"/>
    </location>
</feature>
<feature type="transmembrane region" description="Helical" evidence="7">
    <location>
        <begin position="295"/>
        <end position="313"/>
    </location>
</feature>
<keyword evidence="6 7" id="KW-0472">Membrane</keyword>
<dbReference type="InterPro" id="IPR004680">
    <property type="entry name" value="Cit_transptr-like_dom"/>
</dbReference>
<feature type="transmembrane region" description="Helical" evidence="7">
    <location>
        <begin position="186"/>
        <end position="205"/>
    </location>
</feature>
<feature type="transmembrane region" description="Helical" evidence="7">
    <location>
        <begin position="242"/>
        <end position="260"/>
    </location>
</feature>
<gene>
    <name evidence="9" type="ORF">SAMN05216495_11219</name>
</gene>
<feature type="transmembrane region" description="Helical" evidence="7">
    <location>
        <begin position="139"/>
        <end position="159"/>
    </location>
</feature>
<keyword evidence="2" id="KW-0813">Transport</keyword>
<comment type="caution">
    <text evidence="9">The sequence shown here is derived from an EMBL/GenBank/DDBJ whole genome shotgun (WGS) entry which is preliminary data.</text>
</comment>
<comment type="subcellular location">
    <subcellularLocation>
        <location evidence="1">Membrane</location>
        <topology evidence="1">Multi-pass membrane protein</topology>
    </subcellularLocation>
</comment>
<feature type="domain" description="Citrate transporter-like" evidence="8">
    <location>
        <begin position="15"/>
        <end position="262"/>
    </location>
</feature>
<evidence type="ECO:0000256" key="3">
    <source>
        <dbReference type="ARBA" id="ARBA00022692"/>
    </source>
</evidence>
<keyword evidence="4" id="KW-0677">Repeat</keyword>
<feature type="transmembrane region" description="Helical" evidence="7">
    <location>
        <begin position="266"/>
        <end position="283"/>
    </location>
</feature>
<accession>A0A1H2YR37</accession>
<feature type="transmembrane region" description="Helical" evidence="7">
    <location>
        <begin position="337"/>
        <end position="368"/>
    </location>
</feature>
<dbReference type="GO" id="GO:0005886">
    <property type="term" value="C:plasma membrane"/>
    <property type="evidence" value="ECO:0007669"/>
    <property type="project" value="TreeGrafter"/>
</dbReference>
<organism evidence="9 10">
    <name type="scientific">Acidaminococcus fermentans</name>
    <dbReference type="NCBI Taxonomy" id="905"/>
    <lineage>
        <taxon>Bacteria</taxon>
        <taxon>Bacillati</taxon>
        <taxon>Bacillota</taxon>
        <taxon>Negativicutes</taxon>
        <taxon>Acidaminococcales</taxon>
        <taxon>Acidaminococcaceae</taxon>
        <taxon>Acidaminococcus</taxon>
    </lineage>
</organism>
<evidence type="ECO:0000313" key="9">
    <source>
        <dbReference type="EMBL" id="SDX07288.1"/>
    </source>
</evidence>
<evidence type="ECO:0000313" key="10">
    <source>
        <dbReference type="Proteomes" id="UP000182379"/>
    </source>
</evidence>
<feature type="transmembrane region" description="Helical" evidence="7">
    <location>
        <begin position="47"/>
        <end position="71"/>
    </location>
</feature>
<evidence type="ECO:0000256" key="1">
    <source>
        <dbReference type="ARBA" id="ARBA00004141"/>
    </source>
</evidence>
<dbReference type="Proteomes" id="UP000182379">
    <property type="component" value="Unassembled WGS sequence"/>
</dbReference>
<dbReference type="GeneID" id="78335681"/>
<dbReference type="GO" id="GO:0055085">
    <property type="term" value="P:transmembrane transport"/>
    <property type="evidence" value="ECO:0007669"/>
    <property type="project" value="InterPro"/>
</dbReference>
<evidence type="ECO:0000256" key="2">
    <source>
        <dbReference type="ARBA" id="ARBA00022448"/>
    </source>
</evidence>
<protein>
    <submittedName>
        <fullName evidence="9">Anion transporter</fullName>
    </submittedName>
</protein>
<dbReference type="PANTHER" id="PTHR43652">
    <property type="entry name" value="BASIC AMINO ACID ANTIPORTER YFCC-RELATED"/>
    <property type="match status" value="1"/>
</dbReference>
<dbReference type="Pfam" id="PF03600">
    <property type="entry name" value="CitMHS"/>
    <property type="match status" value="2"/>
</dbReference>
<name>A0A1H2YR37_ACIFE</name>
<feature type="transmembrane region" description="Helical" evidence="7">
    <location>
        <begin position="92"/>
        <end position="110"/>
    </location>
</feature>
<reference evidence="9 10" key="1">
    <citation type="submission" date="2016-10" db="EMBL/GenBank/DDBJ databases">
        <authorList>
            <person name="Varghese N."/>
            <person name="Submissions S."/>
        </authorList>
    </citation>
    <scope>NUCLEOTIDE SEQUENCE [LARGE SCALE GENOMIC DNA]</scope>
    <source>
        <strain evidence="9 10">WCC6</strain>
    </source>
</reference>
<dbReference type="EMBL" id="FNOP01000012">
    <property type="protein sequence ID" value="SDX07288.1"/>
    <property type="molecule type" value="Genomic_DNA"/>
</dbReference>
<dbReference type="PANTHER" id="PTHR43652:SF2">
    <property type="entry name" value="BASIC AMINO ACID ANTIPORTER YFCC-RELATED"/>
    <property type="match status" value="1"/>
</dbReference>
<evidence type="ECO:0000256" key="7">
    <source>
        <dbReference type="SAM" id="Phobius"/>
    </source>
</evidence>
<proteinExistence type="predicted"/>
<evidence type="ECO:0000256" key="5">
    <source>
        <dbReference type="ARBA" id="ARBA00022989"/>
    </source>
</evidence>
<sequence>MSEITVCLIIAVVTMILFIGRVFPMALTSVLCALAMGICLPSVKLSAIYSGFGTAPVYMIAGMTIVGDALFQTGVAQKIGITLSKMKIFQSERIFTVMVVVVCTLMSAFMSDSGCIAMWMPIIAAVAAGSKGKIRSKMVIMPAGIACIVGGATTLVGSTSQNTANSFLMQVPGFETGMGVFDMTSVMWMVDALMVLYFATIGYTITKKTLKPGSPHFDDGNVFAQSSEELDNVPQASTRKQVISVFTLLLCILGFILCGFAPFNKYLNIANVALIGASILFVTKTIDYKTTLKNIGWDVLLTVGFIATLGVALEKTGAGKLIAEQTLAFFGGEDASLQVILCVMFVLGSFLTLFMSNVAVSAMLAPIYIPLAQRMGLSPAPFIILIAIASNMAIATPIGTPVNMQILPAGYKFSDYVKIGGPLWLIFVIAVCLTAKGILF</sequence>
<dbReference type="RefSeq" id="WP_012939315.1">
    <property type="nucleotide sequence ID" value="NZ_CAMEFB010000004.1"/>
</dbReference>
<feature type="transmembrane region" description="Helical" evidence="7">
    <location>
        <begin position="380"/>
        <end position="399"/>
    </location>
</feature>
<feature type="transmembrane region" description="Helical" evidence="7">
    <location>
        <begin position="419"/>
        <end position="439"/>
    </location>
</feature>
<dbReference type="OMA" id="LMGIWWM"/>
<evidence type="ECO:0000256" key="6">
    <source>
        <dbReference type="ARBA" id="ARBA00023136"/>
    </source>
</evidence>
<evidence type="ECO:0000256" key="4">
    <source>
        <dbReference type="ARBA" id="ARBA00022737"/>
    </source>
</evidence>
<keyword evidence="3 7" id="KW-0812">Transmembrane</keyword>
<dbReference type="InterPro" id="IPR051679">
    <property type="entry name" value="DASS-Related_Transporters"/>
</dbReference>
<evidence type="ECO:0000259" key="8">
    <source>
        <dbReference type="Pfam" id="PF03600"/>
    </source>
</evidence>
<keyword evidence="5 7" id="KW-1133">Transmembrane helix</keyword>